<evidence type="ECO:0000256" key="3">
    <source>
        <dbReference type="ARBA" id="ARBA00022723"/>
    </source>
</evidence>
<gene>
    <name evidence="13" type="ORF">WJX84_001898</name>
</gene>
<dbReference type="InterPro" id="IPR032632">
    <property type="entry name" value="Peptidase_M16_M"/>
</dbReference>
<evidence type="ECO:0000256" key="6">
    <source>
        <dbReference type="ARBA" id="ARBA00023049"/>
    </source>
</evidence>
<dbReference type="PROSITE" id="PS00143">
    <property type="entry name" value="INSULINASE"/>
    <property type="match status" value="1"/>
</dbReference>
<evidence type="ECO:0000259" key="9">
    <source>
        <dbReference type="Pfam" id="PF00675"/>
    </source>
</evidence>
<feature type="compositionally biased region" description="Basic and acidic residues" evidence="8">
    <location>
        <begin position="70"/>
        <end position="97"/>
    </location>
</feature>
<dbReference type="InterPro" id="IPR054734">
    <property type="entry name" value="PqqF-like_C_4"/>
</dbReference>
<dbReference type="PANTHER" id="PTHR43690">
    <property type="entry name" value="NARDILYSIN"/>
    <property type="match status" value="1"/>
</dbReference>
<dbReference type="InterPro" id="IPR001431">
    <property type="entry name" value="Pept_M16_Zn_BS"/>
</dbReference>
<dbReference type="Pfam" id="PF16187">
    <property type="entry name" value="Peptidase_M16_M"/>
    <property type="match status" value="2"/>
</dbReference>
<evidence type="ECO:0008006" key="15">
    <source>
        <dbReference type="Google" id="ProtNLM"/>
    </source>
</evidence>
<comment type="similarity">
    <text evidence="1 7">Belongs to the peptidase M16 family.</text>
</comment>
<evidence type="ECO:0000313" key="13">
    <source>
        <dbReference type="EMBL" id="KAK9862426.1"/>
    </source>
</evidence>
<keyword evidence="4" id="KW-0378">Hydrolase</keyword>
<feature type="domain" description="Peptidase M16 N-terminal" evidence="9">
    <location>
        <begin position="96"/>
        <end position="221"/>
    </location>
</feature>
<evidence type="ECO:0000256" key="7">
    <source>
        <dbReference type="RuleBase" id="RU004447"/>
    </source>
</evidence>
<keyword evidence="6" id="KW-0482">Metalloprotease</keyword>
<dbReference type="Proteomes" id="UP001485043">
    <property type="component" value="Unassembled WGS sequence"/>
</dbReference>
<feature type="domain" description="Coenzyme PQQ synthesis protein F-like C-terminal lobe" evidence="12">
    <location>
        <begin position="891"/>
        <end position="990"/>
    </location>
</feature>
<accession>A0AAW1T0Z8</accession>
<keyword evidence="5" id="KW-0862">Zinc</keyword>
<reference evidence="13 14" key="1">
    <citation type="journal article" date="2024" name="Nat. Commun.">
        <title>Phylogenomics reveals the evolutionary origins of lichenization in chlorophyte algae.</title>
        <authorList>
            <person name="Puginier C."/>
            <person name="Libourel C."/>
            <person name="Otte J."/>
            <person name="Skaloud P."/>
            <person name="Haon M."/>
            <person name="Grisel S."/>
            <person name="Petersen M."/>
            <person name="Berrin J.G."/>
            <person name="Delaux P.M."/>
            <person name="Dal Grande F."/>
            <person name="Keller J."/>
        </authorList>
    </citation>
    <scope>NUCLEOTIDE SEQUENCE [LARGE SCALE GENOMIC DNA]</scope>
    <source>
        <strain evidence="13 14">SAG 2523</strain>
    </source>
</reference>
<name>A0AAW1T0Z8_9CHLO</name>
<evidence type="ECO:0000259" key="12">
    <source>
        <dbReference type="Pfam" id="PF22456"/>
    </source>
</evidence>
<evidence type="ECO:0000256" key="1">
    <source>
        <dbReference type="ARBA" id="ARBA00007261"/>
    </source>
</evidence>
<comment type="caution">
    <text evidence="13">The sequence shown here is derived from an EMBL/GenBank/DDBJ whole genome shotgun (WGS) entry which is preliminary data.</text>
</comment>
<organism evidence="13 14">
    <name type="scientific">Apatococcus fuscideae</name>
    <dbReference type="NCBI Taxonomy" id="2026836"/>
    <lineage>
        <taxon>Eukaryota</taxon>
        <taxon>Viridiplantae</taxon>
        <taxon>Chlorophyta</taxon>
        <taxon>core chlorophytes</taxon>
        <taxon>Trebouxiophyceae</taxon>
        <taxon>Chlorellales</taxon>
        <taxon>Chlorellaceae</taxon>
        <taxon>Apatococcus</taxon>
    </lineage>
</organism>
<keyword evidence="14" id="KW-1185">Reference proteome</keyword>
<dbReference type="Pfam" id="PF00675">
    <property type="entry name" value="Peptidase_M16"/>
    <property type="match status" value="1"/>
</dbReference>
<dbReference type="Pfam" id="PF22456">
    <property type="entry name" value="PqqF-like_C_4"/>
    <property type="match status" value="1"/>
</dbReference>
<dbReference type="InterPro" id="IPR007863">
    <property type="entry name" value="Peptidase_M16_C"/>
</dbReference>
<protein>
    <recommendedName>
        <fullName evidence="15">Insulin-degrading enzyme</fullName>
    </recommendedName>
</protein>
<feature type="domain" description="Peptidase M16 middle/third" evidence="11">
    <location>
        <begin position="446"/>
        <end position="583"/>
    </location>
</feature>
<dbReference type="FunFam" id="3.30.830.10:FF:000005">
    <property type="entry name" value="nardilysin isoform X1"/>
    <property type="match status" value="1"/>
</dbReference>
<dbReference type="Gene3D" id="3.30.830.10">
    <property type="entry name" value="Metalloenzyme, LuxS/M16 peptidase-like"/>
    <property type="match status" value="4"/>
</dbReference>
<feature type="compositionally biased region" description="Acidic residues" evidence="8">
    <location>
        <begin position="42"/>
        <end position="69"/>
    </location>
</feature>
<evidence type="ECO:0000256" key="4">
    <source>
        <dbReference type="ARBA" id="ARBA00022801"/>
    </source>
</evidence>
<evidence type="ECO:0000259" key="11">
    <source>
        <dbReference type="Pfam" id="PF16187"/>
    </source>
</evidence>
<evidence type="ECO:0000259" key="10">
    <source>
        <dbReference type="Pfam" id="PF05193"/>
    </source>
</evidence>
<dbReference type="EMBL" id="JALJOV010000607">
    <property type="protein sequence ID" value="KAK9862426.1"/>
    <property type="molecule type" value="Genomic_DNA"/>
</dbReference>
<evidence type="ECO:0000256" key="8">
    <source>
        <dbReference type="SAM" id="MobiDB-lite"/>
    </source>
</evidence>
<feature type="domain" description="Peptidase M16 middle/third" evidence="11">
    <location>
        <begin position="627"/>
        <end position="784"/>
    </location>
</feature>
<dbReference type="InterPro" id="IPR011765">
    <property type="entry name" value="Pept_M16_N"/>
</dbReference>
<feature type="region of interest" description="Disordered" evidence="8">
    <location>
        <begin position="580"/>
        <end position="624"/>
    </location>
</feature>
<feature type="domain" description="Peptidase M16 C-terminal" evidence="10">
    <location>
        <begin position="256"/>
        <end position="438"/>
    </location>
</feature>
<evidence type="ECO:0000313" key="14">
    <source>
        <dbReference type="Proteomes" id="UP001485043"/>
    </source>
</evidence>
<feature type="region of interest" description="Disordered" evidence="8">
    <location>
        <begin position="1"/>
        <end position="20"/>
    </location>
</feature>
<dbReference type="SUPFAM" id="SSF63411">
    <property type="entry name" value="LuxS/MPP-like metallohydrolase"/>
    <property type="match status" value="4"/>
</dbReference>
<dbReference type="InterPro" id="IPR011249">
    <property type="entry name" value="Metalloenz_LuxS/M16"/>
</dbReference>
<dbReference type="Pfam" id="PF05193">
    <property type="entry name" value="Peptidase_M16_C"/>
    <property type="match status" value="1"/>
</dbReference>
<evidence type="ECO:0000256" key="2">
    <source>
        <dbReference type="ARBA" id="ARBA00022670"/>
    </source>
</evidence>
<dbReference type="GO" id="GO:0004222">
    <property type="term" value="F:metalloendopeptidase activity"/>
    <property type="evidence" value="ECO:0007669"/>
    <property type="project" value="InterPro"/>
</dbReference>
<dbReference type="GO" id="GO:0006508">
    <property type="term" value="P:proteolysis"/>
    <property type="evidence" value="ECO:0007669"/>
    <property type="project" value="UniProtKB-KW"/>
</dbReference>
<evidence type="ECO:0000256" key="5">
    <source>
        <dbReference type="ARBA" id="ARBA00022833"/>
    </source>
</evidence>
<dbReference type="AlphaFoldDB" id="A0AAW1T0Z8"/>
<keyword evidence="3" id="KW-0479">Metal-binding</keyword>
<dbReference type="InterPro" id="IPR050626">
    <property type="entry name" value="Peptidase_M16"/>
</dbReference>
<sequence length="1084" mass="120954">MPSEAGSRVEVVKSPQDSRQYRYIELANGMKVLLISDPDMAGAEEDEDDDDDESYSESESEEGEDDDFEEGKRCRPEKPDKFAETDAGDRPIREKSSKPAKKAAAALAVGVGGFSDPLFMQGMSHYLEHMLFMGSEKFPDENEYDSYLASKGGGANAFTEMEVTNFQLDVNPSGLRGALERFAQFFIAPLIKPDALEREVNAVDNEFSGVLQADDARLTQLRCHTSKDGHVFRKFTWGNRKSLYDGPREEKVDISKEIKEYYKKNYKAEHMALVVLGAESLDELAGYVKEYFSPVPRGSAPRNSFENQGFPFQGGQLHLLPSVRDYHEIIVTFQFPCLNEAYGSKADEYIAHLIGHEGPGSLLSALKKRGWVNDLEAGIGETGYDRCSAAYIFDVQMRLTDAGLDAPPGSGLAVVELLFNYISLLRREGPQKWVYDELAEVAKTKFQFQEEEDAVEYVERLASDMFMYKPPHILNGEFLHDSFDTRLIEELLVHMKPSQARIDVQTSAFERLSQGWKSRGGCRPGVEPWFSLDYIEADIPADVIKSWENASLPDSIPKELQLPPRNEFIATDFTLKTKPEPEAPLLGASAANGKAPSVAAQKPGAKKGQGQTTHKAPAAAKTLQPASVSGPALVSDADGLRVWHKLDATFKQPRAVAYFNLFSPHTVTSPLTAASTHLFIKLLSDSLTEMTYLADSAGLSVDVWPEGIHGLELKVEGFSHKLPVLTKTVFEQLANFKVDEEAFVRVKEALVRKYRNVHTKPAVHAEYLRLYTLRSSVWEHEAVLSQLEALTPPALEGFVKALFEKVHVEALVMGNLDQEEAQQLGKTVAKLLPSAPLPGSERPGERIVQLPEGRSFLHRQPARNPEEDNSVAEVYFQCGPDNLAERAALDMLAQVMNEPCYNVLRTKEQLGYSVSCGIRQTFGILGFCLDIVSGSKSPGHLDERIDAFLTGFETTLKKLPRDDFEDNREALIAQKLQKDRSLLDESDRHWEQIEHHRYVFNEREQEVAELQKLSKQAVLGYFQRFVAPSSRVRRRLAVHVVGRSHQAEIATPAPKGVELIGDLHSFADSLQLYEPEGNPLPKAQ</sequence>
<proteinExistence type="inferred from homology"/>
<keyword evidence="2" id="KW-0645">Protease</keyword>
<dbReference type="GO" id="GO:0005737">
    <property type="term" value="C:cytoplasm"/>
    <property type="evidence" value="ECO:0007669"/>
    <property type="project" value="UniProtKB-ARBA"/>
</dbReference>
<dbReference type="GO" id="GO:0046872">
    <property type="term" value="F:metal ion binding"/>
    <property type="evidence" value="ECO:0007669"/>
    <property type="project" value="UniProtKB-KW"/>
</dbReference>
<dbReference type="PANTHER" id="PTHR43690:SF18">
    <property type="entry name" value="INSULIN-DEGRADING ENZYME-RELATED"/>
    <property type="match status" value="1"/>
</dbReference>
<feature type="region of interest" description="Disordered" evidence="8">
    <location>
        <begin position="35"/>
        <end position="99"/>
    </location>
</feature>